<protein>
    <submittedName>
        <fullName evidence="2">Leucine Rich repeats (2 copies)</fullName>
    </submittedName>
</protein>
<name>A0A517RKP2_9PLAN</name>
<evidence type="ECO:0000313" key="2">
    <source>
        <dbReference type="EMBL" id="QDT44438.1"/>
    </source>
</evidence>
<evidence type="ECO:0000256" key="1">
    <source>
        <dbReference type="ARBA" id="ARBA00022729"/>
    </source>
</evidence>
<accession>A0A517RKP2</accession>
<dbReference type="InterPro" id="IPR032675">
    <property type="entry name" value="LRR_dom_sf"/>
</dbReference>
<organism evidence="2 3">
    <name type="scientific">Gimesia alba</name>
    <dbReference type="NCBI Taxonomy" id="2527973"/>
    <lineage>
        <taxon>Bacteria</taxon>
        <taxon>Pseudomonadati</taxon>
        <taxon>Planctomycetota</taxon>
        <taxon>Planctomycetia</taxon>
        <taxon>Planctomycetales</taxon>
        <taxon>Planctomycetaceae</taxon>
        <taxon>Gimesia</taxon>
    </lineage>
</organism>
<keyword evidence="1" id="KW-0732">Signal</keyword>
<dbReference type="KEGG" id="gaz:Pan241w_45470"/>
<dbReference type="SUPFAM" id="SSF52047">
    <property type="entry name" value="RNI-like"/>
    <property type="match status" value="1"/>
</dbReference>
<dbReference type="InterPro" id="IPR001611">
    <property type="entry name" value="Leu-rich_rpt"/>
</dbReference>
<dbReference type="InterPro" id="IPR053211">
    <property type="entry name" value="DNA_repair-toleration"/>
</dbReference>
<gene>
    <name evidence="2" type="ORF">Pan241w_45470</name>
</gene>
<evidence type="ECO:0000313" key="3">
    <source>
        <dbReference type="Proteomes" id="UP000317171"/>
    </source>
</evidence>
<dbReference type="Proteomes" id="UP000317171">
    <property type="component" value="Chromosome"/>
</dbReference>
<dbReference type="Pfam" id="PF13516">
    <property type="entry name" value="LRR_6"/>
    <property type="match status" value="1"/>
</dbReference>
<dbReference type="Gene3D" id="3.80.10.10">
    <property type="entry name" value="Ribonuclease Inhibitor"/>
    <property type="match status" value="2"/>
</dbReference>
<proteinExistence type="predicted"/>
<dbReference type="GO" id="GO:0030313">
    <property type="term" value="C:cell envelope"/>
    <property type="evidence" value="ECO:0007669"/>
    <property type="project" value="UniProtKB-SubCell"/>
</dbReference>
<dbReference type="PANTHER" id="PTHR48060:SF21">
    <property type="entry name" value="L DOMAIN-LIKE PROTEIN"/>
    <property type="match status" value="1"/>
</dbReference>
<dbReference type="PANTHER" id="PTHR48060">
    <property type="entry name" value="DNA DAMAGE-REPAIR/TOLERATION PROTEIN DRT100"/>
    <property type="match status" value="1"/>
</dbReference>
<dbReference type="EMBL" id="CP036269">
    <property type="protein sequence ID" value="QDT44438.1"/>
    <property type="molecule type" value="Genomic_DNA"/>
</dbReference>
<sequence length="424" mass="48613">MRFSRIWKWFLIPVLAVFVLWVVMYSEHQKIEFAKQRIRSQGINVTEIYRFNPIRESTFKLEYVFDTEELRISHVNPFTSHRASDFIEDLKILAPAIRGVEIDGAVFTDQDIQALRQMPKLRYLSLNGSELTESGIEVLSSLKQLGSLTIYELRLADSKVIWLQNCTELWKLNLAKSELSPETYQQFAALKQLEKLSLLNSNIKSTDLQSLTNLPKLGELTLAGTQVDDQAAPYLKNMIALHKLDLSRTNVGAEVCNQLSNINLKELILERTQVDDRVAPYLKNLKTIQRLNLSRTNVGDEVCRQVSKINSLQLLNLKQTPITDSGVQALLEGCPNVRWVNLDRCQISSNAFTASNKWPANLIGLSLKGTKLSETEFLQIYRDHDSLIWASFDWKDYTDPAYQKFIKTEKPRVMSARNNQKENS</sequence>
<reference evidence="2 3" key="1">
    <citation type="submission" date="2019-02" db="EMBL/GenBank/DDBJ databases">
        <title>Deep-cultivation of Planctomycetes and their phenomic and genomic characterization uncovers novel biology.</title>
        <authorList>
            <person name="Wiegand S."/>
            <person name="Jogler M."/>
            <person name="Boedeker C."/>
            <person name="Pinto D."/>
            <person name="Vollmers J."/>
            <person name="Rivas-Marin E."/>
            <person name="Kohn T."/>
            <person name="Peeters S.H."/>
            <person name="Heuer A."/>
            <person name="Rast P."/>
            <person name="Oberbeckmann S."/>
            <person name="Bunk B."/>
            <person name="Jeske O."/>
            <person name="Meyerdierks A."/>
            <person name="Storesund J.E."/>
            <person name="Kallscheuer N."/>
            <person name="Luecker S."/>
            <person name="Lage O.M."/>
            <person name="Pohl T."/>
            <person name="Merkel B.J."/>
            <person name="Hornburger P."/>
            <person name="Mueller R.-W."/>
            <person name="Bruemmer F."/>
            <person name="Labrenz M."/>
            <person name="Spormann A.M."/>
            <person name="Op den Camp H."/>
            <person name="Overmann J."/>
            <person name="Amann R."/>
            <person name="Jetten M.S.M."/>
            <person name="Mascher T."/>
            <person name="Medema M.H."/>
            <person name="Devos D.P."/>
            <person name="Kaster A.-K."/>
            <person name="Ovreas L."/>
            <person name="Rohde M."/>
            <person name="Galperin M.Y."/>
            <person name="Jogler C."/>
        </authorList>
    </citation>
    <scope>NUCLEOTIDE SEQUENCE [LARGE SCALE GENOMIC DNA]</scope>
    <source>
        <strain evidence="2 3">Pan241w</strain>
    </source>
</reference>
<dbReference type="AlphaFoldDB" id="A0A517RKP2"/>
<keyword evidence="3" id="KW-1185">Reference proteome</keyword>